<dbReference type="AlphaFoldDB" id="A0AAQ4DWZ5"/>
<name>A0AAQ4DWZ5_AMBAM</name>
<keyword evidence="1" id="KW-0732">Signal</keyword>
<dbReference type="EMBL" id="JARKHS020025839">
    <property type="protein sequence ID" value="KAK8766985.1"/>
    <property type="molecule type" value="Genomic_DNA"/>
</dbReference>
<dbReference type="Proteomes" id="UP001321473">
    <property type="component" value="Unassembled WGS sequence"/>
</dbReference>
<proteinExistence type="predicted"/>
<feature type="chain" id="PRO_5042889856" description="Secreted protein" evidence="1">
    <location>
        <begin position="27"/>
        <end position="73"/>
    </location>
</feature>
<comment type="caution">
    <text evidence="2">The sequence shown here is derived from an EMBL/GenBank/DDBJ whole genome shotgun (WGS) entry which is preliminary data.</text>
</comment>
<evidence type="ECO:0000313" key="3">
    <source>
        <dbReference type="Proteomes" id="UP001321473"/>
    </source>
</evidence>
<evidence type="ECO:0000313" key="2">
    <source>
        <dbReference type="EMBL" id="KAK8766985.1"/>
    </source>
</evidence>
<gene>
    <name evidence="2" type="ORF">V5799_006233</name>
</gene>
<feature type="signal peptide" evidence="1">
    <location>
        <begin position="1"/>
        <end position="26"/>
    </location>
</feature>
<evidence type="ECO:0000256" key="1">
    <source>
        <dbReference type="SAM" id="SignalP"/>
    </source>
</evidence>
<evidence type="ECO:0008006" key="4">
    <source>
        <dbReference type="Google" id="ProtNLM"/>
    </source>
</evidence>
<protein>
    <recommendedName>
        <fullName evidence="4">Secreted protein</fullName>
    </recommendedName>
</protein>
<organism evidence="2 3">
    <name type="scientific">Amblyomma americanum</name>
    <name type="common">Lone star tick</name>
    <dbReference type="NCBI Taxonomy" id="6943"/>
    <lineage>
        <taxon>Eukaryota</taxon>
        <taxon>Metazoa</taxon>
        <taxon>Ecdysozoa</taxon>
        <taxon>Arthropoda</taxon>
        <taxon>Chelicerata</taxon>
        <taxon>Arachnida</taxon>
        <taxon>Acari</taxon>
        <taxon>Parasitiformes</taxon>
        <taxon>Ixodida</taxon>
        <taxon>Ixodoidea</taxon>
        <taxon>Ixodidae</taxon>
        <taxon>Amblyomminae</taxon>
        <taxon>Amblyomma</taxon>
    </lineage>
</organism>
<sequence length="73" mass="7476">MPVLELLASALLVLVLLAPPAVLAPALPILATPKLLPPEPHATALLAPGLPVLELLVLESVAPGLLPPLHLRP</sequence>
<accession>A0AAQ4DWZ5</accession>
<reference evidence="2 3" key="1">
    <citation type="journal article" date="2023" name="Arcadia Sci">
        <title>De novo assembly of a long-read Amblyomma americanum tick genome.</title>
        <authorList>
            <person name="Chou S."/>
            <person name="Poskanzer K.E."/>
            <person name="Rollins M."/>
            <person name="Thuy-Boun P.S."/>
        </authorList>
    </citation>
    <scope>NUCLEOTIDE SEQUENCE [LARGE SCALE GENOMIC DNA]</scope>
    <source>
        <strain evidence="2">F_SG_1</strain>
        <tissue evidence="2">Salivary glands</tissue>
    </source>
</reference>
<keyword evidence="3" id="KW-1185">Reference proteome</keyword>